<feature type="region of interest" description="Disordered" evidence="2">
    <location>
        <begin position="1"/>
        <end position="35"/>
    </location>
</feature>
<feature type="domain" description="Aldehyde dehydrogenase" evidence="3">
    <location>
        <begin position="31"/>
        <end position="92"/>
    </location>
</feature>
<dbReference type="InterPro" id="IPR016162">
    <property type="entry name" value="Ald_DH_N"/>
</dbReference>
<feature type="compositionally biased region" description="Polar residues" evidence="2">
    <location>
        <begin position="1"/>
        <end position="19"/>
    </location>
</feature>
<proteinExistence type="predicted"/>
<dbReference type="OrthoDB" id="310895at2759"/>
<evidence type="ECO:0000313" key="4">
    <source>
        <dbReference type="EMBL" id="CAD7638902.1"/>
    </source>
</evidence>
<evidence type="ECO:0000259" key="3">
    <source>
        <dbReference type="Pfam" id="PF00171"/>
    </source>
</evidence>
<sequence>MSSTLSTTSELDQSASLRSHNFRRQQKQQKKDSKKAATLLRERADATAHLLTQEQGKPLAEARAEVNVSADIFDWFAEEARRAYGRIIPARDRAFRKPHESSAQHSLLVARSLSNHQKIRQRQPQSLPMYFMRQAFQMVSFTGSVPVGKHLAALAGKHMKPATMELGGHAPVLVFGDADIEAAAKTMSQSKFRNAGQVCVSPTRFLVEECAIDQFVDIFVTETKRLTIGSGLDAESNMGPLVSERRLEAIESLVADAREHGAKLATGGKRIGNSGNFYEPTVLTNITRDMRIMNEEPFGPAALMIPFQDINEALLEANRLPFGLASYAFTKSAATISELERGIEVGMLSINHLGLALPETPFGGVKDSGYGSEGGSEAIESYLTTKFVSERHVL</sequence>
<dbReference type="Gene3D" id="3.40.605.10">
    <property type="entry name" value="Aldehyde Dehydrogenase, Chain A, domain 1"/>
    <property type="match status" value="2"/>
</dbReference>
<gene>
    <name evidence="4" type="ORF">ONB1V03_LOCUS1659</name>
</gene>
<dbReference type="PANTHER" id="PTHR43353">
    <property type="entry name" value="SUCCINATE-SEMIALDEHYDE DEHYDROGENASE, MITOCHONDRIAL"/>
    <property type="match status" value="1"/>
</dbReference>
<dbReference type="GO" id="GO:0004777">
    <property type="term" value="F:succinate-semialdehyde dehydrogenase (NAD+) activity"/>
    <property type="evidence" value="ECO:0007669"/>
    <property type="project" value="TreeGrafter"/>
</dbReference>
<protein>
    <recommendedName>
        <fullName evidence="3">Aldehyde dehydrogenase domain-containing protein</fullName>
    </recommendedName>
</protein>
<dbReference type="SUPFAM" id="SSF53720">
    <property type="entry name" value="ALDH-like"/>
    <property type="match status" value="1"/>
</dbReference>
<evidence type="ECO:0000256" key="1">
    <source>
        <dbReference type="ARBA" id="ARBA00023002"/>
    </source>
</evidence>
<keyword evidence="1" id="KW-0560">Oxidoreductase</keyword>
<reference evidence="4" key="1">
    <citation type="submission" date="2020-11" db="EMBL/GenBank/DDBJ databases">
        <authorList>
            <person name="Tran Van P."/>
        </authorList>
    </citation>
    <scope>NUCLEOTIDE SEQUENCE</scope>
</reference>
<dbReference type="AlphaFoldDB" id="A0A7R9LC12"/>
<dbReference type="EMBL" id="CAJPVJ010000323">
    <property type="protein sequence ID" value="CAG2162059.1"/>
    <property type="molecule type" value="Genomic_DNA"/>
</dbReference>
<dbReference type="InterPro" id="IPR016161">
    <property type="entry name" value="Ald_DH/histidinol_DH"/>
</dbReference>
<dbReference type="InterPro" id="IPR050740">
    <property type="entry name" value="Aldehyde_DH_Superfamily"/>
</dbReference>
<evidence type="ECO:0000313" key="5">
    <source>
        <dbReference type="Proteomes" id="UP000728032"/>
    </source>
</evidence>
<dbReference type="InterPro" id="IPR016163">
    <property type="entry name" value="Ald_DH_C"/>
</dbReference>
<dbReference type="FunFam" id="3.40.309.10:FF:000009">
    <property type="entry name" value="Aldehyde dehydrogenase A"/>
    <property type="match status" value="1"/>
</dbReference>
<keyword evidence="5" id="KW-1185">Reference proteome</keyword>
<accession>A0A7R9LC12</accession>
<dbReference type="GO" id="GO:0009450">
    <property type="term" value="P:gamma-aminobutyric acid catabolic process"/>
    <property type="evidence" value="ECO:0007669"/>
    <property type="project" value="TreeGrafter"/>
</dbReference>
<dbReference type="EMBL" id="OC915148">
    <property type="protein sequence ID" value="CAD7638902.1"/>
    <property type="molecule type" value="Genomic_DNA"/>
</dbReference>
<dbReference type="PANTHER" id="PTHR43353:SF5">
    <property type="entry name" value="SUCCINATE-SEMIALDEHYDE DEHYDROGENASE, MITOCHONDRIAL"/>
    <property type="match status" value="1"/>
</dbReference>
<dbReference type="Pfam" id="PF00171">
    <property type="entry name" value="Aldedh"/>
    <property type="match status" value="2"/>
</dbReference>
<feature type="domain" description="Aldehyde dehydrogenase" evidence="3">
    <location>
        <begin position="134"/>
        <end position="388"/>
    </location>
</feature>
<dbReference type="Gene3D" id="3.40.309.10">
    <property type="entry name" value="Aldehyde Dehydrogenase, Chain A, domain 2"/>
    <property type="match status" value="1"/>
</dbReference>
<dbReference type="InterPro" id="IPR015590">
    <property type="entry name" value="Aldehyde_DH_dom"/>
</dbReference>
<organism evidence="4">
    <name type="scientific">Oppiella nova</name>
    <dbReference type="NCBI Taxonomy" id="334625"/>
    <lineage>
        <taxon>Eukaryota</taxon>
        <taxon>Metazoa</taxon>
        <taxon>Ecdysozoa</taxon>
        <taxon>Arthropoda</taxon>
        <taxon>Chelicerata</taxon>
        <taxon>Arachnida</taxon>
        <taxon>Acari</taxon>
        <taxon>Acariformes</taxon>
        <taxon>Sarcoptiformes</taxon>
        <taxon>Oribatida</taxon>
        <taxon>Brachypylina</taxon>
        <taxon>Oppioidea</taxon>
        <taxon>Oppiidae</taxon>
        <taxon>Oppiella</taxon>
    </lineage>
</organism>
<evidence type="ECO:0000256" key="2">
    <source>
        <dbReference type="SAM" id="MobiDB-lite"/>
    </source>
</evidence>
<name>A0A7R9LC12_9ACAR</name>
<dbReference type="Proteomes" id="UP000728032">
    <property type="component" value="Unassembled WGS sequence"/>
</dbReference>